<evidence type="ECO:0000313" key="1">
    <source>
        <dbReference type="EMBL" id="GAH03515.1"/>
    </source>
</evidence>
<protein>
    <recommendedName>
        <fullName evidence="2">ATPase domain-containing protein</fullName>
    </recommendedName>
</protein>
<dbReference type="EMBL" id="BART01021727">
    <property type="protein sequence ID" value="GAH03515.1"/>
    <property type="molecule type" value="Genomic_DNA"/>
</dbReference>
<evidence type="ECO:0008006" key="2">
    <source>
        <dbReference type="Google" id="ProtNLM"/>
    </source>
</evidence>
<name>X1D5H5_9ZZZZ</name>
<dbReference type="SUPFAM" id="SSF52540">
    <property type="entry name" value="P-loop containing nucleoside triphosphate hydrolases"/>
    <property type="match status" value="1"/>
</dbReference>
<dbReference type="PANTHER" id="PTHR34301:SF8">
    <property type="entry name" value="ATPASE DOMAIN-CONTAINING PROTEIN"/>
    <property type="match status" value="1"/>
</dbReference>
<sequence length="189" mass="22036">MIKKGKKKNNLTPFKVGGKVKPPYFVGREKELEKLVNDAKTLSQNNVIVAPRRYGKTSLLHNVKILTEKESDILVVDVNCREMDSIEDFYKITIAAMLGAYERRHKVKGFLSTFQRVFYDKIVETLRRVQKIGGSLGKVGEFYLKFREKSVREKDLAKATFDFIRNFSEEKKQNMIIIFDEFQKTHSFD</sequence>
<organism evidence="1">
    <name type="scientific">marine sediment metagenome</name>
    <dbReference type="NCBI Taxonomy" id="412755"/>
    <lineage>
        <taxon>unclassified sequences</taxon>
        <taxon>metagenomes</taxon>
        <taxon>ecological metagenomes</taxon>
    </lineage>
</organism>
<dbReference type="PANTHER" id="PTHR34301">
    <property type="entry name" value="DNA-BINDING PROTEIN-RELATED"/>
    <property type="match status" value="1"/>
</dbReference>
<dbReference type="Gene3D" id="3.40.50.300">
    <property type="entry name" value="P-loop containing nucleotide triphosphate hydrolases"/>
    <property type="match status" value="1"/>
</dbReference>
<accession>X1D5H5</accession>
<feature type="non-terminal residue" evidence="1">
    <location>
        <position position="189"/>
    </location>
</feature>
<proteinExistence type="predicted"/>
<dbReference type="InterPro" id="IPR027417">
    <property type="entry name" value="P-loop_NTPase"/>
</dbReference>
<gene>
    <name evidence="1" type="ORF">S01H4_39982</name>
</gene>
<comment type="caution">
    <text evidence="1">The sequence shown here is derived from an EMBL/GenBank/DDBJ whole genome shotgun (WGS) entry which is preliminary data.</text>
</comment>
<dbReference type="AlphaFoldDB" id="X1D5H5"/>
<reference evidence="1" key="1">
    <citation type="journal article" date="2014" name="Front. Microbiol.">
        <title>High frequency of phylogenetically diverse reductive dehalogenase-homologous genes in deep subseafloor sedimentary metagenomes.</title>
        <authorList>
            <person name="Kawai M."/>
            <person name="Futagami T."/>
            <person name="Toyoda A."/>
            <person name="Takaki Y."/>
            <person name="Nishi S."/>
            <person name="Hori S."/>
            <person name="Arai W."/>
            <person name="Tsubouchi T."/>
            <person name="Morono Y."/>
            <person name="Uchiyama I."/>
            <person name="Ito T."/>
            <person name="Fujiyama A."/>
            <person name="Inagaki F."/>
            <person name="Takami H."/>
        </authorList>
    </citation>
    <scope>NUCLEOTIDE SEQUENCE</scope>
    <source>
        <strain evidence="1">Expedition CK06-06</strain>
    </source>
</reference>